<gene>
    <name evidence="1" type="ORF">E2C01_053650</name>
</gene>
<organism evidence="1 2">
    <name type="scientific">Portunus trituberculatus</name>
    <name type="common">Swimming crab</name>
    <name type="synonym">Neptunus trituberculatus</name>
    <dbReference type="NCBI Taxonomy" id="210409"/>
    <lineage>
        <taxon>Eukaryota</taxon>
        <taxon>Metazoa</taxon>
        <taxon>Ecdysozoa</taxon>
        <taxon>Arthropoda</taxon>
        <taxon>Crustacea</taxon>
        <taxon>Multicrustacea</taxon>
        <taxon>Malacostraca</taxon>
        <taxon>Eumalacostraca</taxon>
        <taxon>Eucarida</taxon>
        <taxon>Decapoda</taxon>
        <taxon>Pleocyemata</taxon>
        <taxon>Brachyura</taxon>
        <taxon>Eubrachyura</taxon>
        <taxon>Portunoidea</taxon>
        <taxon>Portunidae</taxon>
        <taxon>Portuninae</taxon>
        <taxon>Portunus</taxon>
    </lineage>
</organism>
<dbReference type="InterPro" id="IPR051954">
    <property type="entry name" value="tRNA_methyltransferase_THADA"/>
</dbReference>
<name>A0A5B7GQP4_PORTR</name>
<reference evidence="1 2" key="1">
    <citation type="submission" date="2019-05" db="EMBL/GenBank/DDBJ databases">
        <title>Another draft genome of Portunus trituberculatus and its Hox gene families provides insights of decapod evolution.</title>
        <authorList>
            <person name="Jeong J.-H."/>
            <person name="Song I."/>
            <person name="Kim S."/>
            <person name="Choi T."/>
            <person name="Kim D."/>
            <person name="Ryu S."/>
            <person name="Kim W."/>
        </authorList>
    </citation>
    <scope>NUCLEOTIDE SEQUENCE [LARGE SCALE GENOMIC DNA]</scope>
    <source>
        <tissue evidence="1">Muscle</tissue>
    </source>
</reference>
<evidence type="ECO:0000313" key="2">
    <source>
        <dbReference type="Proteomes" id="UP000324222"/>
    </source>
</evidence>
<dbReference type="AlphaFoldDB" id="A0A5B7GQP4"/>
<dbReference type="EMBL" id="VSRR010016722">
    <property type="protein sequence ID" value="MPC59625.1"/>
    <property type="molecule type" value="Genomic_DNA"/>
</dbReference>
<dbReference type="PANTHER" id="PTHR14387">
    <property type="entry name" value="THADA/DEATH RECEPTOR INTERACTING PROTEIN"/>
    <property type="match status" value="1"/>
</dbReference>
<sequence length="336" mass="37694">MENKETDSTCLRLIYQIMSRIVHCHSEHSHLTPLLLHSVTKAREEACSELQAAVIHFSSACMSTLLSMTPTLHIQEEFGQWLDVIVEFSASECDYDIRVAVAQGLTWILPSLLSHPCISSIARLNALEVVMMQLQDDSSEVQDIAAEGTSSLDKQDVCLSPPRAMHKDDDRVFDKGEVNIYKETLWLARAAAHSLSNCLSVFPLVPDKPLFLSYFIVPHMFISDHNEDFSKDKECADAQISSSRLLDLLEQDILYLFKLIAAVTEEAVYCVRNAEALLVKLGCRSTLWKVLAHHHNTTRADDVNVVAESLKRSSIKETLLNEIICDLSHEQSGDVK</sequence>
<dbReference type="OrthoDB" id="73997at2759"/>
<accession>A0A5B7GQP4</accession>
<comment type="caution">
    <text evidence="1">The sequence shown here is derived from an EMBL/GenBank/DDBJ whole genome shotgun (WGS) entry which is preliminary data.</text>
</comment>
<protein>
    <submittedName>
        <fullName evidence="1">Uncharacterized protein</fullName>
    </submittedName>
</protein>
<dbReference type="Proteomes" id="UP000324222">
    <property type="component" value="Unassembled WGS sequence"/>
</dbReference>
<dbReference type="GO" id="GO:0005829">
    <property type="term" value="C:cytosol"/>
    <property type="evidence" value="ECO:0007669"/>
    <property type="project" value="TreeGrafter"/>
</dbReference>
<keyword evidence="2" id="KW-1185">Reference proteome</keyword>
<dbReference type="GO" id="GO:0030488">
    <property type="term" value="P:tRNA methylation"/>
    <property type="evidence" value="ECO:0007669"/>
    <property type="project" value="TreeGrafter"/>
</dbReference>
<evidence type="ECO:0000313" key="1">
    <source>
        <dbReference type="EMBL" id="MPC59625.1"/>
    </source>
</evidence>
<proteinExistence type="predicted"/>
<dbReference type="PANTHER" id="PTHR14387:SF0">
    <property type="entry name" value="DUF2428 DOMAIN-CONTAINING PROTEIN"/>
    <property type="match status" value="1"/>
</dbReference>